<comment type="caution">
    <text evidence="1">The sequence shown here is derived from an EMBL/GenBank/DDBJ whole genome shotgun (WGS) entry which is preliminary data.</text>
</comment>
<dbReference type="OrthoDB" id="9796999at2"/>
<dbReference type="EMBL" id="VMRJ01000002">
    <property type="protein sequence ID" value="TVT41190.1"/>
    <property type="molecule type" value="Genomic_DNA"/>
</dbReference>
<protein>
    <recommendedName>
        <fullName evidence="3">Bacteriocin-protection protein</fullName>
    </recommendedName>
</protein>
<keyword evidence="2" id="KW-1185">Reference proteome</keyword>
<evidence type="ECO:0000313" key="2">
    <source>
        <dbReference type="Proteomes" id="UP000317624"/>
    </source>
</evidence>
<dbReference type="Proteomes" id="UP000317624">
    <property type="component" value="Unassembled WGS sequence"/>
</dbReference>
<dbReference type="AlphaFoldDB" id="A0A558BXE3"/>
<gene>
    <name evidence="1" type="ORF">FNT36_06935</name>
</gene>
<accession>A0A558BXE3</accession>
<evidence type="ECO:0000313" key="1">
    <source>
        <dbReference type="EMBL" id="TVT41190.1"/>
    </source>
</evidence>
<dbReference type="RefSeq" id="WP_144845829.1">
    <property type="nucleotide sequence ID" value="NZ_VMRJ01000002.1"/>
</dbReference>
<proteinExistence type="predicted"/>
<dbReference type="Pfam" id="PF13376">
    <property type="entry name" value="OmdA"/>
    <property type="match status" value="1"/>
</dbReference>
<evidence type="ECO:0008006" key="3">
    <source>
        <dbReference type="Google" id="ProtNLM"/>
    </source>
</evidence>
<sequence length="195" mass="22257">MKLTRQPTTFCPSSPQHWREWLQAHHATEQAVWLIYYKKAANQPSLTWSQAVDEALCFGWIDSQAKPLDGERYQQYFSRRKPTSGWSRVNKDKVARLLAEGRMTPYGLASIEVAQQNGSWSLLDEATALVLPADLALALESVPAAHRYFLSLSKSVRQNVLQWVALAKRPATRQQRIAEIVESAAQQLRPKPFRR</sequence>
<organism evidence="1 2">
    <name type="scientific">Hymenobacter setariae</name>
    <dbReference type="NCBI Taxonomy" id="2594794"/>
    <lineage>
        <taxon>Bacteria</taxon>
        <taxon>Pseudomonadati</taxon>
        <taxon>Bacteroidota</taxon>
        <taxon>Cytophagia</taxon>
        <taxon>Cytophagales</taxon>
        <taxon>Hymenobacteraceae</taxon>
        <taxon>Hymenobacter</taxon>
    </lineage>
</organism>
<reference evidence="1 2" key="1">
    <citation type="submission" date="2019-07" db="EMBL/GenBank/DDBJ databases">
        <title>Hymenobacter sp. straun FUR1 Genome sequencing and assembly.</title>
        <authorList>
            <person name="Chhetri G."/>
        </authorList>
    </citation>
    <scope>NUCLEOTIDE SEQUENCE [LARGE SCALE GENOMIC DNA]</scope>
    <source>
        <strain evidence="1 2">Fur1</strain>
    </source>
</reference>
<name>A0A558BXE3_9BACT</name>